<feature type="region of interest" description="Disordered" evidence="1">
    <location>
        <begin position="219"/>
        <end position="256"/>
    </location>
</feature>
<reference evidence="3" key="1">
    <citation type="submission" date="2021-01" db="EMBL/GenBank/DDBJ databases">
        <title>Caligus Genome Assembly.</title>
        <authorList>
            <person name="Gallardo-Escarate C."/>
        </authorList>
    </citation>
    <scope>NUCLEOTIDE SEQUENCE [LARGE SCALE GENOMIC DNA]</scope>
</reference>
<evidence type="ECO:0000256" key="1">
    <source>
        <dbReference type="SAM" id="MobiDB-lite"/>
    </source>
</evidence>
<feature type="region of interest" description="Disordered" evidence="1">
    <location>
        <begin position="89"/>
        <end position="155"/>
    </location>
</feature>
<gene>
    <name evidence="2" type="ORF">FKW44_014166</name>
</gene>
<evidence type="ECO:0000313" key="3">
    <source>
        <dbReference type="Proteomes" id="UP000595437"/>
    </source>
</evidence>
<proteinExistence type="predicted"/>
<dbReference type="Proteomes" id="UP000595437">
    <property type="component" value="Chromosome 9"/>
</dbReference>
<sequence length="264" mass="28989">SDLHTAPSASKPKLYPGEDLQRVQDLYQQLCEHPNSVCENVNQYVCTTYKRYECVNTCLDGRRTPRSVFSRIIEGKKRLFKRFVNGLTSKKSVPSSPAPPPSRSNGIDYQWKSNPGLVSKINSNYGRRPLPPSPPRRAPSAQRTPSTQRSCSNQRRQECRYVPYREACAFQPVKNCQSVPERECQISCSNIWVCCGSTTTTGGVRPPTVTGVRPPTVTGPPAPPVQPGPPAPPTDINVIVGPPAPGILEDDDEDDGDFVVIEAA</sequence>
<organism evidence="2 3">
    <name type="scientific">Caligus rogercresseyi</name>
    <name type="common">Sea louse</name>
    <dbReference type="NCBI Taxonomy" id="217165"/>
    <lineage>
        <taxon>Eukaryota</taxon>
        <taxon>Metazoa</taxon>
        <taxon>Ecdysozoa</taxon>
        <taxon>Arthropoda</taxon>
        <taxon>Crustacea</taxon>
        <taxon>Multicrustacea</taxon>
        <taxon>Hexanauplia</taxon>
        <taxon>Copepoda</taxon>
        <taxon>Siphonostomatoida</taxon>
        <taxon>Caligidae</taxon>
        <taxon>Caligus</taxon>
    </lineage>
</organism>
<dbReference type="OrthoDB" id="10642833at2759"/>
<evidence type="ECO:0000313" key="2">
    <source>
        <dbReference type="EMBL" id="QQP40192.1"/>
    </source>
</evidence>
<name>A0A7T8GYS6_CALRO</name>
<feature type="compositionally biased region" description="Pro residues" evidence="1">
    <location>
        <begin position="219"/>
        <end position="233"/>
    </location>
</feature>
<keyword evidence="3" id="KW-1185">Reference proteome</keyword>
<dbReference type="AlphaFoldDB" id="A0A7T8GYS6"/>
<protein>
    <submittedName>
        <fullName evidence="2">Uncharacterized protein</fullName>
    </submittedName>
</protein>
<feature type="non-terminal residue" evidence="2">
    <location>
        <position position="1"/>
    </location>
</feature>
<accession>A0A7T8GYS6</accession>
<dbReference type="EMBL" id="CP045898">
    <property type="protein sequence ID" value="QQP40192.1"/>
    <property type="molecule type" value="Genomic_DNA"/>
</dbReference>